<evidence type="ECO:0000256" key="8">
    <source>
        <dbReference type="ARBA" id="ARBA00023033"/>
    </source>
</evidence>
<keyword evidence="11" id="KW-0812">Transmembrane</keyword>
<keyword evidence="8 10" id="KW-0503">Monooxygenase</keyword>
<protein>
    <submittedName>
        <fullName evidence="12">PAH-inducible cytochrome P450 monooxygenase PC-PAH 6</fullName>
    </submittedName>
</protein>
<dbReference type="InterPro" id="IPR002401">
    <property type="entry name" value="Cyt_P450_E_grp-I"/>
</dbReference>
<keyword evidence="4 9" id="KW-0349">Heme</keyword>
<comment type="cofactor">
    <cofactor evidence="1 9">
        <name>heme</name>
        <dbReference type="ChEBI" id="CHEBI:30413"/>
    </cofactor>
</comment>
<dbReference type="PRINTS" id="PR00385">
    <property type="entry name" value="P450"/>
</dbReference>
<reference evidence="13" key="1">
    <citation type="journal article" date="2012" name="Science">
        <title>The Paleozoic origin of enzymatic lignin decomposition reconstructed from 31 fungal genomes.</title>
        <authorList>
            <person name="Floudas D."/>
            <person name="Binder M."/>
            <person name="Riley R."/>
            <person name="Barry K."/>
            <person name="Blanchette R.A."/>
            <person name="Henrissat B."/>
            <person name="Martinez A.T."/>
            <person name="Otillar R."/>
            <person name="Spatafora J.W."/>
            <person name="Yadav J.S."/>
            <person name="Aerts A."/>
            <person name="Benoit I."/>
            <person name="Boyd A."/>
            <person name="Carlson A."/>
            <person name="Copeland A."/>
            <person name="Coutinho P.M."/>
            <person name="de Vries R.P."/>
            <person name="Ferreira P."/>
            <person name="Findley K."/>
            <person name="Foster B."/>
            <person name="Gaskell J."/>
            <person name="Glotzer D."/>
            <person name="Gorecki P."/>
            <person name="Heitman J."/>
            <person name="Hesse C."/>
            <person name="Hori C."/>
            <person name="Igarashi K."/>
            <person name="Jurgens J.A."/>
            <person name="Kallen N."/>
            <person name="Kersten P."/>
            <person name="Kohler A."/>
            <person name="Kuees U."/>
            <person name="Kumar T.K.A."/>
            <person name="Kuo A."/>
            <person name="LaButti K."/>
            <person name="Larrondo L.F."/>
            <person name="Lindquist E."/>
            <person name="Ling A."/>
            <person name="Lombard V."/>
            <person name="Lucas S."/>
            <person name="Lundell T."/>
            <person name="Martin R."/>
            <person name="McLaughlin D.J."/>
            <person name="Morgenstern I."/>
            <person name="Morin E."/>
            <person name="Murat C."/>
            <person name="Nagy L.G."/>
            <person name="Nolan M."/>
            <person name="Ohm R.A."/>
            <person name="Patyshakuliyeva A."/>
            <person name="Rokas A."/>
            <person name="Ruiz-Duenas F.J."/>
            <person name="Sabat G."/>
            <person name="Salamov A."/>
            <person name="Samejima M."/>
            <person name="Schmutz J."/>
            <person name="Slot J.C."/>
            <person name="St John F."/>
            <person name="Stenlid J."/>
            <person name="Sun H."/>
            <person name="Sun S."/>
            <person name="Syed K."/>
            <person name="Tsang A."/>
            <person name="Wiebenga A."/>
            <person name="Young D."/>
            <person name="Pisabarro A."/>
            <person name="Eastwood D.C."/>
            <person name="Martin F."/>
            <person name="Cullen D."/>
            <person name="Grigoriev I.V."/>
            <person name="Hibbett D.S."/>
        </authorList>
    </citation>
    <scope>NUCLEOTIDE SEQUENCE [LARGE SCALE GENOMIC DNA]</scope>
    <source>
        <strain evidence="13">RWD-64-598 SS2</strain>
    </source>
</reference>
<dbReference type="OrthoDB" id="2789670at2759"/>
<evidence type="ECO:0000256" key="10">
    <source>
        <dbReference type="RuleBase" id="RU000461"/>
    </source>
</evidence>
<evidence type="ECO:0000313" key="12">
    <source>
        <dbReference type="EMBL" id="EIW84442.1"/>
    </source>
</evidence>
<dbReference type="InterPro" id="IPR036396">
    <property type="entry name" value="Cyt_P450_sf"/>
</dbReference>
<gene>
    <name evidence="12" type="ORF">CONPUDRAFT_163576</name>
</gene>
<feature type="binding site" description="axial binding residue" evidence="9">
    <location>
        <position position="443"/>
    </location>
    <ligand>
        <name>heme</name>
        <dbReference type="ChEBI" id="CHEBI:30413"/>
    </ligand>
    <ligandPart>
        <name>Fe</name>
        <dbReference type="ChEBI" id="CHEBI:18248"/>
    </ligandPart>
</feature>
<dbReference type="EMBL" id="JH711575">
    <property type="protein sequence ID" value="EIW84442.1"/>
    <property type="molecule type" value="Genomic_DNA"/>
</dbReference>
<dbReference type="Proteomes" id="UP000053558">
    <property type="component" value="Unassembled WGS sequence"/>
</dbReference>
<evidence type="ECO:0000256" key="1">
    <source>
        <dbReference type="ARBA" id="ARBA00001971"/>
    </source>
</evidence>
<feature type="transmembrane region" description="Helical" evidence="11">
    <location>
        <begin position="6"/>
        <end position="26"/>
    </location>
</feature>
<dbReference type="Gene3D" id="1.10.630.10">
    <property type="entry name" value="Cytochrome P450"/>
    <property type="match status" value="1"/>
</dbReference>
<evidence type="ECO:0000256" key="3">
    <source>
        <dbReference type="ARBA" id="ARBA00010617"/>
    </source>
</evidence>
<dbReference type="InterPro" id="IPR001128">
    <property type="entry name" value="Cyt_P450"/>
</dbReference>
<dbReference type="GO" id="GO:0005506">
    <property type="term" value="F:iron ion binding"/>
    <property type="evidence" value="ECO:0007669"/>
    <property type="project" value="InterPro"/>
</dbReference>
<accession>A0A5M3MZ72</accession>
<keyword evidence="11" id="KW-0472">Membrane</keyword>
<comment type="caution">
    <text evidence="12">The sequence shown here is derived from an EMBL/GenBank/DDBJ whole genome shotgun (WGS) entry which is preliminary data.</text>
</comment>
<dbReference type="PROSITE" id="PS00086">
    <property type="entry name" value="CYTOCHROME_P450"/>
    <property type="match status" value="1"/>
</dbReference>
<evidence type="ECO:0000256" key="2">
    <source>
        <dbReference type="ARBA" id="ARBA00005179"/>
    </source>
</evidence>
<evidence type="ECO:0000256" key="5">
    <source>
        <dbReference type="ARBA" id="ARBA00022723"/>
    </source>
</evidence>
<name>A0A5M3MZ72_CONPW</name>
<evidence type="ECO:0000256" key="9">
    <source>
        <dbReference type="PIRSR" id="PIRSR602401-1"/>
    </source>
</evidence>
<dbReference type="SUPFAM" id="SSF48264">
    <property type="entry name" value="Cytochrome P450"/>
    <property type="match status" value="1"/>
</dbReference>
<dbReference type="PRINTS" id="PR00463">
    <property type="entry name" value="EP450I"/>
</dbReference>
<dbReference type="PANTHER" id="PTHR46300">
    <property type="entry name" value="P450, PUTATIVE (EUROFUNG)-RELATED-RELATED"/>
    <property type="match status" value="1"/>
</dbReference>
<dbReference type="OMA" id="GHSYQKK"/>
<dbReference type="InterPro" id="IPR050364">
    <property type="entry name" value="Cytochrome_P450_fung"/>
</dbReference>
<comment type="pathway">
    <text evidence="2">Secondary metabolite biosynthesis.</text>
</comment>
<evidence type="ECO:0000313" key="13">
    <source>
        <dbReference type="Proteomes" id="UP000053558"/>
    </source>
</evidence>
<keyword evidence="5 9" id="KW-0479">Metal-binding</keyword>
<organism evidence="12 13">
    <name type="scientific">Coniophora puteana (strain RWD-64-598)</name>
    <name type="common">Brown rot fungus</name>
    <dbReference type="NCBI Taxonomy" id="741705"/>
    <lineage>
        <taxon>Eukaryota</taxon>
        <taxon>Fungi</taxon>
        <taxon>Dikarya</taxon>
        <taxon>Basidiomycota</taxon>
        <taxon>Agaricomycotina</taxon>
        <taxon>Agaricomycetes</taxon>
        <taxon>Agaricomycetidae</taxon>
        <taxon>Boletales</taxon>
        <taxon>Coniophorineae</taxon>
        <taxon>Coniophoraceae</taxon>
        <taxon>Coniophora</taxon>
    </lineage>
</organism>
<dbReference type="GO" id="GO:0020037">
    <property type="term" value="F:heme binding"/>
    <property type="evidence" value="ECO:0007669"/>
    <property type="project" value="InterPro"/>
</dbReference>
<dbReference type="RefSeq" id="XP_007766142.1">
    <property type="nucleotide sequence ID" value="XM_007767952.1"/>
</dbReference>
<keyword evidence="11" id="KW-1133">Transmembrane helix</keyword>
<evidence type="ECO:0000256" key="4">
    <source>
        <dbReference type="ARBA" id="ARBA00022617"/>
    </source>
</evidence>
<comment type="similarity">
    <text evidence="3 10">Belongs to the cytochrome P450 family.</text>
</comment>
<sequence length="503" mass="56720">MDPGTTSPFFLLANAAAVAAAVAAVARIYRQPRSKSCPPGPTPLPVLGCALQIDTQQPWLTFSEWKEVYGDIVYCPIFGQDVFVVNTEKAAEDLFDKRSGNYSDRMDTSVLAKYYGLGYHTGQSRHNDTWRAHRRVVQQGLRREPVEVYRPVQLRRTHDLIKSLRESPSQYWHHFKRFSGTTILEVVYDHSVSENDEDDPVLKEISDANDLSIFLLAPGKILCLSIFPFLRYIPSWFLGGQFNSAFCRKQQETMLDLPYNEIKSKVAGGGASRCLVADALERYDDQIDKDFDKTLRDAFGSAYAAGEETTGSTLMIFILAMVLSPHVQKRAQSEIDTFIGTGRLPNFDDWAGLPYVEAVLRETLRWYTVVPQGLPHAASGEDVYRGYHIPKGSVIVPNVWAMTRNPEKYPSPSEFKPERFLDDEGNLTRDEVDFVFGFGRRVCPGRYLARASIWVAIACILAEFNIEKDKDAEGRPIEPEPEWVHGLTSAPRSFSCNIVPRSL</sequence>
<keyword evidence="6 10" id="KW-0560">Oxidoreductase</keyword>
<keyword evidence="7 9" id="KW-0408">Iron</keyword>
<dbReference type="KEGG" id="cput:CONPUDRAFT_163576"/>
<evidence type="ECO:0000256" key="6">
    <source>
        <dbReference type="ARBA" id="ARBA00023002"/>
    </source>
</evidence>
<evidence type="ECO:0000256" key="11">
    <source>
        <dbReference type="SAM" id="Phobius"/>
    </source>
</evidence>
<dbReference type="CDD" id="cd11065">
    <property type="entry name" value="CYP64-like"/>
    <property type="match status" value="1"/>
</dbReference>
<keyword evidence="13" id="KW-1185">Reference proteome</keyword>
<evidence type="ECO:0000256" key="7">
    <source>
        <dbReference type="ARBA" id="ARBA00023004"/>
    </source>
</evidence>
<dbReference type="Pfam" id="PF00067">
    <property type="entry name" value="p450"/>
    <property type="match status" value="1"/>
</dbReference>
<proteinExistence type="inferred from homology"/>
<dbReference type="InterPro" id="IPR017972">
    <property type="entry name" value="Cyt_P450_CS"/>
</dbReference>
<dbReference type="GeneID" id="19204941"/>
<dbReference type="GO" id="GO:0004497">
    <property type="term" value="F:monooxygenase activity"/>
    <property type="evidence" value="ECO:0007669"/>
    <property type="project" value="UniProtKB-KW"/>
</dbReference>
<dbReference type="PANTHER" id="PTHR46300:SF7">
    <property type="entry name" value="P450, PUTATIVE (EUROFUNG)-RELATED"/>
    <property type="match status" value="1"/>
</dbReference>
<dbReference type="GO" id="GO:0016705">
    <property type="term" value="F:oxidoreductase activity, acting on paired donors, with incorporation or reduction of molecular oxygen"/>
    <property type="evidence" value="ECO:0007669"/>
    <property type="project" value="InterPro"/>
</dbReference>
<dbReference type="AlphaFoldDB" id="A0A5M3MZ72"/>